<organism evidence="1 2">
    <name type="scientific">Pseudobacteroides cellulosolvens ATCC 35603 = DSM 2933</name>
    <dbReference type="NCBI Taxonomy" id="398512"/>
    <lineage>
        <taxon>Bacteria</taxon>
        <taxon>Bacillati</taxon>
        <taxon>Bacillota</taxon>
        <taxon>Clostridia</taxon>
        <taxon>Eubacteriales</taxon>
        <taxon>Oscillospiraceae</taxon>
        <taxon>Pseudobacteroides</taxon>
    </lineage>
</organism>
<sequence>MDFNEIKTFIESNKDSNEELKTYLQGLWKLGRLTICKKKLIQK</sequence>
<comment type="caution">
    <text evidence="1">The sequence shown here is derived from an EMBL/GenBank/DDBJ whole genome shotgun (WGS) entry which is preliminary data.</text>
</comment>
<gene>
    <name evidence="1" type="ORF">Bccel_1598</name>
</gene>
<dbReference type="Proteomes" id="UP000036923">
    <property type="component" value="Unassembled WGS sequence"/>
</dbReference>
<evidence type="ECO:0000313" key="1">
    <source>
        <dbReference type="EMBL" id="KNY26336.1"/>
    </source>
</evidence>
<evidence type="ECO:0000313" key="2">
    <source>
        <dbReference type="Proteomes" id="UP000036923"/>
    </source>
</evidence>
<dbReference type="EMBL" id="LGTC01000001">
    <property type="protein sequence ID" value="KNY26336.1"/>
    <property type="molecule type" value="Genomic_DNA"/>
</dbReference>
<name>A0A0L6JKF1_9FIRM</name>
<keyword evidence="2" id="KW-1185">Reference proteome</keyword>
<protein>
    <submittedName>
        <fullName evidence="1">Uncharacterized protein</fullName>
    </submittedName>
</protein>
<dbReference type="AlphaFoldDB" id="A0A0L6JKF1"/>
<reference evidence="2" key="1">
    <citation type="submission" date="2015-07" db="EMBL/GenBank/DDBJ databases">
        <title>Near-Complete Genome Sequence of the Cellulolytic Bacterium Bacteroides (Pseudobacteroides) cellulosolvens ATCC 35603.</title>
        <authorList>
            <person name="Dassa B."/>
            <person name="Utturkar S.M."/>
            <person name="Klingeman D.M."/>
            <person name="Hurt R.A."/>
            <person name="Keller M."/>
            <person name="Xu J."/>
            <person name="Reddy Y.H.K."/>
            <person name="Borovok I."/>
            <person name="Grinberg I.R."/>
            <person name="Lamed R."/>
            <person name="Zhivin O."/>
            <person name="Bayer E.A."/>
            <person name="Brown S.D."/>
        </authorList>
    </citation>
    <scope>NUCLEOTIDE SEQUENCE [LARGE SCALE GENOMIC DNA]</scope>
    <source>
        <strain evidence="2">DSM 2933</strain>
    </source>
</reference>
<accession>A0A0L6JKF1</accession>
<proteinExistence type="predicted"/>
<dbReference type="RefSeq" id="WP_276326219.1">
    <property type="nucleotide sequence ID" value="NZ_LGTC01000001.1"/>
</dbReference>
<dbReference type="STRING" id="398512.Bccel_1598"/>